<dbReference type="Pfam" id="PF00903">
    <property type="entry name" value="Glyoxalase"/>
    <property type="match status" value="1"/>
</dbReference>
<proteinExistence type="predicted"/>
<dbReference type="CDD" id="cd07262">
    <property type="entry name" value="VOC_like"/>
    <property type="match status" value="1"/>
</dbReference>
<comment type="caution">
    <text evidence="2">The sequence shown here is derived from an EMBL/GenBank/DDBJ whole genome shotgun (WGS) entry which is preliminary data.</text>
</comment>
<evidence type="ECO:0000313" key="2">
    <source>
        <dbReference type="EMBL" id="KAJ5240528.1"/>
    </source>
</evidence>
<gene>
    <name evidence="2" type="ORF">N7469_002119</name>
</gene>
<reference evidence="2" key="2">
    <citation type="journal article" date="2023" name="IMA Fungus">
        <title>Comparative genomic study of the Penicillium genus elucidates a diverse pangenome and 15 lateral gene transfer events.</title>
        <authorList>
            <person name="Petersen C."/>
            <person name="Sorensen T."/>
            <person name="Nielsen M.R."/>
            <person name="Sondergaard T.E."/>
            <person name="Sorensen J.L."/>
            <person name="Fitzpatrick D.A."/>
            <person name="Frisvad J.C."/>
            <person name="Nielsen K.L."/>
        </authorList>
    </citation>
    <scope>NUCLEOTIDE SEQUENCE</scope>
    <source>
        <strain evidence="2">IBT 23319</strain>
    </source>
</reference>
<dbReference type="EMBL" id="JAPQKT010000002">
    <property type="protein sequence ID" value="KAJ5240528.1"/>
    <property type="molecule type" value="Genomic_DNA"/>
</dbReference>
<dbReference type="PANTHER" id="PTHR35006:SF2">
    <property type="entry name" value="GLYOXALASE FAMILY PROTEIN (AFU_ORTHOLOGUE AFUA_5G14830)"/>
    <property type="match status" value="1"/>
</dbReference>
<reference evidence="2" key="1">
    <citation type="submission" date="2022-11" db="EMBL/GenBank/DDBJ databases">
        <authorList>
            <person name="Petersen C."/>
        </authorList>
    </citation>
    <scope>NUCLEOTIDE SEQUENCE</scope>
    <source>
        <strain evidence="2">IBT 23319</strain>
    </source>
</reference>
<dbReference type="Gene3D" id="3.10.180.10">
    <property type="entry name" value="2,3-Dihydroxybiphenyl 1,2-Dioxygenase, domain 1"/>
    <property type="match status" value="1"/>
</dbReference>
<keyword evidence="3" id="KW-1185">Reference proteome</keyword>
<name>A0A9W9P9U8_PENCI</name>
<organism evidence="2 3">
    <name type="scientific">Penicillium citrinum</name>
    <dbReference type="NCBI Taxonomy" id="5077"/>
    <lineage>
        <taxon>Eukaryota</taxon>
        <taxon>Fungi</taxon>
        <taxon>Dikarya</taxon>
        <taxon>Ascomycota</taxon>
        <taxon>Pezizomycotina</taxon>
        <taxon>Eurotiomycetes</taxon>
        <taxon>Eurotiomycetidae</taxon>
        <taxon>Eurotiales</taxon>
        <taxon>Aspergillaceae</taxon>
        <taxon>Penicillium</taxon>
    </lineage>
</organism>
<dbReference type="InterPro" id="IPR004360">
    <property type="entry name" value="Glyas_Fos-R_dOase_dom"/>
</dbReference>
<feature type="domain" description="VOC" evidence="1">
    <location>
        <begin position="5"/>
        <end position="124"/>
    </location>
</feature>
<dbReference type="GeneID" id="81380206"/>
<accession>A0A9W9P9U8</accession>
<dbReference type="PANTHER" id="PTHR35006">
    <property type="entry name" value="GLYOXALASE FAMILY PROTEIN (AFU_ORTHOLOGUE AFUA_5G14830)"/>
    <property type="match status" value="1"/>
</dbReference>
<dbReference type="InterPro" id="IPR029068">
    <property type="entry name" value="Glyas_Bleomycin-R_OHBP_Dase"/>
</dbReference>
<dbReference type="AlphaFoldDB" id="A0A9W9P9U8"/>
<sequence>MASSKIDHLTIYSSKENFEPLIEWYKKALSPLGYKEIMKFPGFIGLGAEVPDFWIAQKDTNIPSGIHFAFTAPDRATVDAFHKAAIDAGGTCNGKPGLRSQYHENYYGAFVLDPVGNNVELVSAWPRYIFTVFLLIRFQGNPSSRTDIGVAI</sequence>
<dbReference type="SUPFAM" id="SSF54593">
    <property type="entry name" value="Glyoxalase/Bleomycin resistance protein/Dihydroxybiphenyl dioxygenase"/>
    <property type="match status" value="1"/>
</dbReference>
<evidence type="ECO:0000259" key="1">
    <source>
        <dbReference type="PROSITE" id="PS51819"/>
    </source>
</evidence>
<evidence type="ECO:0000313" key="3">
    <source>
        <dbReference type="Proteomes" id="UP001147733"/>
    </source>
</evidence>
<dbReference type="PROSITE" id="PS51819">
    <property type="entry name" value="VOC"/>
    <property type="match status" value="1"/>
</dbReference>
<dbReference type="RefSeq" id="XP_056503533.1">
    <property type="nucleotide sequence ID" value="XM_056641039.1"/>
</dbReference>
<dbReference type="InterPro" id="IPR037523">
    <property type="entry name" value="VOC_core"/>
</dbReference>
<protein>
    <recommendedName>
        <fullName evidence="1">VOC domain-containing protein</fullName>
    </recommendedName>
</protein>
<dbReference type="Proteomes" id="UP001147733">
    <property type="component" value="Unassembled WGS sequence"/>
</dbReference>
<dbReference type="OrthoDB" id="10249419at2759"/>